<dbReference type="EMBL" id="BEXB01000011">
    <property type="protein sequence ID" value="GAY76193.1"/>
    <property type="molecule type" value="Genomic_DNA"/>
</dbReference>
<proteinExistence type="predicted"/>
<protein>
    <submittedName>
        <fullName evidence="1">Centromere protein F</fullName>
    </submittedName>
</protein>
<evidence type="ECO:0000313" key="1">
    <source>
        <dbReference type="EMBL" id="GAY76193.1"/>
    </source>
</evidence>
<organism evidence="1 2">
    <name type="scientific">Sporolactobacillus inulinus</name>
    <dbReference type="NCBI Taxonomy" id="2078"/>
    <lineage>
        <taxon>Bacteria</taxon>
        <taxon>Bacillati</taxon>
        <taxon>Bacillota</taxon>
        <taxon>Bacilli</taxon>
        <taxon>Bacillales</taxon>
        <taxon>Sporolactobacillaceae</taxon>
        <taxon>Sporolactobacillus</taxon>
    </lineage>
</organism>
<dbReference type="AlphaFoldDB" id="A0A4Y1ZB89"/>
<comment type="caution">
    <text evidence="1">The sequence shown here is derived from an EMBL/GenBank/DDBJ whole genome shotgun (WGS) entry which is preliminary data.</text>
</comment>
<gene>
    <name evidence="1" type="ORF">NBRC111894_1747</name>
</gene>
<evidence type="ECO:0000313" key="2">
    <source>
        <dbReference type="Proteomes" id="UP000319716"/>
    </source>
</evidence>
<reference evidence="1 2" key="1">
    <citation type="submission" date="2017-11" db="EMBL/GenBank/DDBJ databases">
        <title>Draft Genome Sequence of Sporolactobacillus inulinus NBRC 111894 Isolated from Koso, a Japanese Sugar-Vegetable Fermented Beverage.</title>
        <authorList>
            <person name="Chiou T.Y."/>
            <person name="Oshima K."/>
            <person name="Suda W."/>
            <person name="Hattori M."/>
            <person name="Takahashi T."/>
        </authorList>
    </citation>
    <scope>NUCLEOTIDE SEQUENCE [LARGE SCALE GENOMIC DNA]</scope>
    <source>
        <strain evidence="1 2">NBRC111894</strain>
    </source>
</reference>
<accession>A0A4Y1ZB89</accession>
<sequence length="68" mass="7690">MIALTALAEGKFLQDYFPVIYSCRLRGASDSGKQVMTKEKQISKAYFEDHAPQSLERLGETEQMGLFD</sequence>
<dbReference type="RefSeq" id="WP_262392551.1">
    <property type="nucleotide sequence ID" value="NZ_BEXB01000011.1"/>
</dbReference>
<dbReference type="Proteomes" id="UP000319716">
    <property type="component" value="Unassembled WGS sequence"/>
</dbReference>
<name>A0A4Y1ZB89_9BACL</name>